<sequence length="398" mass="44781">MVDTNGRRMKSSSPTSSSFTLVAVALSSALCASALSYWLTERRRSNEIAILKERRQEERTGRIRAEIKLRTALKECIKQTSTLDAEVESLRALSSSPTPSPKSDPLSMQLRAIGTIVSPYTKRMGTPRQPQLVPSSRGFIDLDQVPQASVVGITDYSHIWIIFEFHANTDLNTTKRTKIRPPRGGGIKVGQLATRSPHRPNPIGLSLVKVEKWDETHRRLYISGLDLVHGTPVFDIKPCVPWDIPGYPHRPDRFLKVPQWDSQDDELSEVYFTDHALQQLQRMVIEGRLEPLYTSENDGFEGARQTLTEVLAQDPRSSHKGLRENARGTTRKNGERDSTYKLVFGKCQVEFVVEETEGKRSFAKVIDVVAIDFHPDSFVDGVPLMSETLAFKESFSSE</sequence>
<feature type="region of interest" description="Disordered" evidence="3">
    <location>
        <begin position="314"/>
        <end position="334"/>
    </location>
</feature>
<dbReference type="CDD" id="cd09281">
    <property type="entry name" value="UPF0066"/>
    <property type="match status" value="1"/>
</dbReference>
<keyword evidence="1" id="KW-0949">S-adenosyl-L-methionine</keyword>
<evidence type="ECO:0000256" key="2">
    <source>
        <dbReference type="ARBA" id="ARBA00033753"/>
    </source>
</evidence>
<dbReference type="EMBL" id="BDSP01000252">
    <property type="protein sequence ID" value="GAX26910.1"/>
    <property type="molecule type" value="Genomic_DNA"/>
</dbReference>
<evidence type="ECO:0000313" key="6">
    <source>
        <dbReference type="Proteomes" id="UP000198406"/>
    </source>
</evidence>
<evidence type="ECO:0000259" key="4">
    <source>
        <dbReference type="PROSITE" id="PS51668"/>
    </source>
</evidence>
<dbReference type="InterPro" id="IPR040372">
    <property type="entry name" value="YaeB-like"/>
</dbReference>
<dbReference type="PANTHER" id="PTHR12818">
    <property type="entry name" value="TRNA (ADENINE(37)-N6)-METHYLTRANSFERASE"/>
    <property type="match status" value="1"/>
</dbReference>
<dbReference type="SUPFAM" id="SSF118196">
    <property type="entry name" value="YaeB-like"/>
    <property type="match status" value="1"/>
</dbReference>
<gene>
    <name evidence="5" type="ORF">FisN_9Lh206</name>
</gene>
<dbReference type="InterPro" id="IPR036413">
    <property type="entry name" value="YaeB-like_sf"/>
</dbReference>
<dbReference type="PROSITE" id="PS51668">
    <property type="entry name" value="TSAA_2"/>
    <property type="match status" value="1"/>
</dbReference>
<dbReference type="NCBIfam" id="TIGR00104">
    <property type="entry name" value="tRNA_TsaA"/>
    <property type="match status" value="1"/>
</dbReference>
<evidence type="ECO:0000256" key="3">
    <source>
        <dbReference type="SAM" id="MobiDB-lite"/>
    </source>
</evidence>
<proteinExistence type="inferred from homology"/>
<dbReference type="OrthoDB" id="4882at2759"/>
<keyword evidence="6" id="KW-1185">Reference proteome</keyword>
<dbReference type="InterPro" id="IPR036414">
    <property type="entry name" value="YaeB_N_sf"/>
</dbReference>
<dbReference type="PANTHER" id="PTHR12818:SF0">
    <property type="entry name" value="TRNA (ADENINE(37)-N6)-METHYLTRANSFERASE"/>
    <property type="match status" value="1"/>
</dbReference>
<evidence type="ECO:0000256" key="1">
    <source>
        <dbReference type="ARBA" id="ARBA00022691"/>
    </source>
</evidence>
<organism evidence="5 6">
    <name type="scientific">Fistulifera solaris</name>
    <name type="common">Oleaginous diatom</name>
    <dbReference type="NCBI Taxonomy" id="1519565"/>
    <lineage>
        <taxon>Eukaryota</taxon>
        <taxon>Sar</taxon>
        <taxon>Stramenopiles</taxon>
        <taxon>Ochrophyta</taxon>
        <taxon>Bacillariophyta</taxon>
        <taxon>Bacillariophyceae</taxon>
        <taxon>Bacillariophycidae</taxon>
        <taxon>Naviculales</taxon>
        <taxon>Naviculaceae</taxon>
        <taxon>Fistulifera</taxon>
    </lineage>
</organism>
<dbReference type="Gene3D" id="2.40.30.70">
    <property type="entry name" value="YaeB-like"/>
    <property type="match status" value="1"/>
</dbReference>
<accession>A0A1Z5KKQ9</accession>
<dbReference type="Pfam" id="PF01980">
    <property type="entry name" value="TrmO_N"/>
    <property type="match status" value="1"/>
</dbReference>
<dbReference type="Gene3D" id="3.30.2310.10">
    <property type="entry name" value="YaeB-like"/>
    <property type="match status" value="1"/>
</dbReference>
<dbReference type="AlphaFoldDB" id="A0A1Z5KKQ9"/>
<dbReference type="InParanoid" id="A0A1Z5KKQ9"/>
<feature type="domain" description="TsaA-like" evidence="4">
    <location>
        <begin position="110"/>
        <end position="248"/>
    </location>
</feature>
<dbReference type="Proteomes" id="UP000198406">
    <property type="component" value="Unassembled WGS sequence"/>
</dbReference>
<feature type="region of interest" description="Disordered" evidence="3">
    <location>
        <begin position="175"/>
        <end position="195"/>
    </location>
</feature>
<feature type="compositionally biased region" description="Basic and acidic residues" evidence="3">
    <location>
        <begin position="321"/>
        <end position="334"/>
    </location>
</feature>
<dbReference type="InterPro" id="IPR023370">
    <property type="entry name" value="TrmO-like_N"/>
</dbReference>
<name>A0A1Z5KKQ9_FISSO</name>
<reference evidence="5 6" key="1">
    <citation type="journal article" date="2015" name="Plant Cell">
        <title>Oil accumulation by the oleaginous diatom Fistulifera solaris as revealed by the genome and transcriptome.</title>
        <authorList>
            <person name="Tanaka T."/>
            <person name="Maeda Y."/>
            <person name="Veluchamy A."/>
            <person name="Tanaka M."/>
            <person name="Abida H."/>
            <person name="Marechal E."/>
            <person name="Bowler C."/>
            <person name="Muto M."/>
            <person name="Sunaga Y."/>
            <person name="Tanaka M."/>
            <person name="Yoshino T."/>
            <person name="Taniguchi T."/>
            <person name="Fukuda Y."/>
            <person name="Nemoto M."/>
            <person name="Matsumoto M."/>
            <person name="Wong P.S."/>
            <person name="Aburatani S."/>
            <person name="Fujibuchi W."/>
        </authorList>
    </citation>
    <scope>NUCLEOTIDE SEQUENCE [LARGE SCALE GENOMIC DNA]</scope>
    <source>
        <strain evidence="5 6">JPCC DA0580</strain>
    </source>
</reference>
<comment type="similarity">
    <text evidence="2">Belongs to the tRNA methyltransferase O family.</text>
</comment>
<comment type="caution">
    <text evidence="5">The sequence shown here is derived from an EMBL/GenBank/DDBJ whole genome shotgun (WGS) entry which is preliminary data.</text>
</comment>
<evidence type="ECO:0000313" key="5">
    <source>
        <dbReference type="EMBL" id="GAX26910.1"/>
    </source>
</evidence>
<protein>
    <recommendedName>
        <fullName evidence="4">TsaA-like domain-containing protein</fullName>
    </recommendedName>
</protein>